<gene>
    <name evidence="4" type="primary">lpqB</name>
    <name evidence="4" type="ORF">GCM10023351_11010</name>
</gene>
<feature type="compositionally biased region" description="Acidic residues" evidence="1">
    <location>
        <begin position="117"/>
        <end position="136"/>
    </location>
</feature>
<dbReference type="RefSeq" id="WP_345436777.1">
    <property type="nucleotide sequence ID" value="NZ_BAABKO010000001.1"/>
</dbReference>
<evidence type="ECO:0000256" key="1">
    <source>
        <dbReference type="SAM" id="MobiDB-lite"/>
    </source>
</evidence>
<dbReference type="Proteomes" id="UP001501645">
    <property type="component" value="Unassembled WGS sequence"/>
</dbReference>
<dbReference type="InterPro" id="IPR059026">
    <property type="entry name" value="LpqB_N"/>
</dbReference>
<feature type="region of interest" description="Disordered" evidence="1">
    <location>
        <begin position="102"/>
        <end position="143"/>
    </location>
</feature>
<dbReference type="Pfam" id="PF10646">
    <property type="entry name" value="Germane"/>
    <property type="match status" value="1"/>
</dbReference>
<comment type="caution">
    <text evidence="4">The sequence shown here is derived from an EMBL/GenBank/DDBJ whole genome shotgun (WGS) entry which is preliminary data.</text>
</comment>
<evidence type="ECO:0000313" key="4">
    <source>
        <dbReference type="EMBL" id="GAA4769121.1"/>
    </source>
</evidence>
<organism evidence="4 5">
    <name type="scientific">Microbacterium gilvum</name>
    <dbReference type="NCBI Taxonomy" id="1336204"/>
    <lineage>
        <taxon>Bacteria</taxon>
        <taxon>Bacillati</taxon>
        <taxon>Actinomycetota</taxon>
        <taxon>Actinomycetes</taxon>
        <taxon>Micrococcales</taxon>
        <taxon>Microbacteriaceae</taxon>
        <taxon>Microbacterium</taxon>
    </lineage>
</organism>
<proteinExistence type="predicted"/>
<evidence type="ECO:0000259" key="3">
    <source>
        <dbReference type="SMART" id="SM00909"/>
    </source>
</evidence>
<feature type="domain" description="GerMN" evidence="3">
    <location>
        <begin position="231"/>
        <end position="321"/>
    </location>
</feature>
<evidence type="ECO:0000256" key="2">
    <source>
        <dbReference type="SAM" id="SignalP"/>
    </source>
</evidence>
<dbReference type="EMBL" id="BAABKO010000001">
    <property type="protein sequence ID" value="GAA4769121.1"/>
    <property type="molecule type" value="Genomic_DNA"/>
</dbReference>
<keyword evidence="5" id="KW-1185">Reference proteome</keyword>
<feature type="chain" id="PRO_5046179082" evidence="2">
    <location>
        <begin position="23"/>
        <end position="590"/>
    </location>
</feature>
<evidence type="ECO:0000313" key="5">
    <source>
        <dbReference type="Proteomes" id="UP001501645"/>
    </source>
</evidence>
<dbReference type="SUPFAM" id="SSF69322">
    <property type="entry name" value="Tricorn protease domain 2"/>
    <property type="match status" value="1"/>
</dbReference>
<accession>A0ABP8ZZU3</accession>
<keyword evidence="2" id="KW-0732">Signal</keyword>
<dbReference type="InterPro" id="IPR019606">
    <property type="entry name" value="GerMN"/>
</dbReference>
<protein>
    <submittedName>
        <fullName evidence="4">MtrAB system accessory lipoprotein LpqB</fullName>
    </submittedName>
</protein>
<name>A0ABP8ZZU3_9MICO</name>
<dbReference type="Pfam" id="PF25976">
    <property type="entry name" value="LpqB_N"/>
    <property type="match status" value="1"/>
</dbReference>
<dbReference type="PROSITE" id="PS51257">
    <property type="entry name" value="PROKAR_LIPOPROTEIN"/>
    <property type="match status" value="1"/>
</dbReference>
<sequence length="590" mass="61368">MTSPRARHRIAASALAAALALAGCSGLPTTGPVSVGNAPGDAVDDTTTVRYAADEPRPGWSPAEIVDGFLKASISPEQNWATAREFLEGDLAETWDPAAGITIDATDDRDIPGLEQDPAEEGEEEPEETPDDDAEGGTETATLTAQVHTRATVDADGRYRSADEGSSTALSFELARDEAGEWRITSAPDGIVLDSAYFLELYSPHDLYYFDATWTALVPDSRWFPNLQNAATRIVQELVEGAPSEWLAPAVETAFGADMQLSRGTVPVDADRVAAVEITGAAGADDETLSRMRAQLEQSLAATEVRSVQLTIDGQAADVDAAPIVSTRINSTPLVMTDDGFGHLAGGELSPIAGLSGILVDFPEEIRSISLSPQEDVAVLGLEDGSVWRVTEESPDEVQVGARSVAPALDRFGFAWTVRPGDPASLTAWDADLTPIPLSGGWADVSAVKAVDISRDGSRIAALVTIGGQEWAVVSAIERDFDGTPLSVGAPVRLAQLRLSGIDLAWIDDGTIGIAAGGSASAQLISQPIGAPQTTATAPLGVVAIAAGNQDTTVRMLTNGGDLVVLRGGTNPTTSASGVEVLATQIGLPD</sequence>
<feature type="signal peptide" evidence="2">
    <location>
        <begin position="1"/>
        <end position="22"/>
    </location>
</feature>
<reference evidence="5" key="1">
    <citation type="journal article" date="2019" name="Int. J. Syst. Evol. Microbiol.">
        <title>The Global Catalogue of Microorganisms (GCM) 10K type strain sequencing project: providing services to taxonomists for standard genome sequencing and annotation.</title>
        <authorList>
            <consortium name="The Broad Institute Genomics Platform"/>
            <consortium name="The Broad Institute Genome Sequencing Center for Infectious Disease"/>
            <person name="Wu L."/>
            <person name="Ma J."/>
        </authorList>
    </citation>
    <scope>NUCLEOTIDE SEQUENCE [LARGE SCALE GENOMIC DNA]</scope>
    <source>
        <strain evidence="5">JCM 18537</strain>
    </source>
</reference>
<keyword evidence="4" id="KW-0449">Lipoprotein</keyword>
<dbReference type="SMART" id="SM00909">
    <property type="entry name" value="Germane"/>
    <property type="match status" value="1"/>
</dbReference>